<gene>
    <name evidence="2" type="ORF">HMPREF9421_1989</name>
</gene>
<keyword evidence="1" id="KW-0472">Membrane</keyword>
<protein>
    <submittedName>
        <fullName evidence="2">Uncharacterized protein</fullName>
    </submittedName>
</protein>
<dbReference type="Proteomes" id="UP000002814">
    <property type="component" value="Unassembled WGS sequence"/>
</dbReference>
<accession>E7SD53</accession>
<dbReference type="AlphaFoldDB" id="E7SD53"/>
<comment type="caution">
    <text evidence="2">The sequence shown here is derived from an EMBL/GenBank/DDBJ whole genome shotgun (WGS) entry which is preliminary data.</text>
</comment>
<name>E7SD53_9STRE</name>
<reference evidence="2 3" key="1">
    <citation type="submission" date="2010-12" db="EMBL/GenBank/DDBJ databases">
        <authorList>
            <person name="Muzny D."/>
            <person name="Qin X."/>
            <person name="Deng J."/>
            <person name="Jiang H."/>
            <person name="Liu Y."/>
            <person name="Qu J."/>
            <person name="Song X.-Z."/>
            <person name="Zhang L."/>
            <person name="Thornton R."/>
            <person name="Coyle M."/>
            <person name="Francisco L."/>
            <person name="Jackson L."/>
            <person name="Javaid M."/>
            <person name="Korchina V."/>
            <person name="Kovar C."/>
            <person name="Mata R."/>
            <person name="Mathew T."/>
            <person name="Ngo R."/>
            <person name="Nguyen L."/>
            <person name="Nguyen N."/>
            <person name="Okwuonu G."/>
            <person name="Ongeri F."/>
            <person name="Pham C."/>
            <person name="Simmons D."/>
            <person name="Wilczek-Boney K."/>
            <person name="Hale W."/>
            <person name="Jakkamsetti A."/>
            <person name="Pham P."/>
            <person name="Ruth R."/>
            <person name="San Lucas F."/>
            <person name="Warren J."/>
            <person name="Zhang J."/>
            <person name="Zhao Z."/>
            <person name="Zhou C."/>
            <person name="Zhu D."/>
            <person name="Lee S."/>
            <person name="Bess C."/>
            <person name="Blankenburg K."/>
            <person name="Forbes L."/>
            <person name="Fu Q."/>
            <person name="Gubbala S."/>
            <person name="Hirani K."/>
            <person name="Jayaseelan J.C."/>
            <person name="Lara F."/>
            <person name="Munidasa M."/>
            <person name="Palculict T."/>
            <person name="Patil S."/>
            <person name="Pu L.-L."/>
            <person name="Saada N."/>
            <person name="Tang L."/>
            <person name="Weissenberger G."/>
            <person name="Zhu Y."/>
            <person name="Hemphill L."/>
            <person name="Shang Y."/>
            <person name="Youmans B."/>
            <person name="Ayvaz T."/>
            <person name="Ross M."/>
            <person name="Santibanez J."/>
            <person name="Aqrawi P."/>
            <person name="Gross S."/>
            <person name="Joshi V."/>
            <person name="Fowler G."/>
            <person name="Nazareth L."/>
            <person name="Reid J."/>
            <person name="Worley K."/>
            <person name="Petrosino J."/>
            <person name="Highlander S."/>
            <person name="Gibbs R."/>
        </authorList>
    </citation>
    <scope>NUCLEOTIDE SEQUENCE [LARGE SCALE GENOMIC DNA]</scope>
    <source>
        <strain evidence="2 3">ATCC 700641</strain>
    </source>
</reference>
<keyword evidence="1" id="KW-1133">Transmembrane helix</keyword>
<evidence type="ECO:0000256" key="1">
    <source>
        <dbReference type="SAM" id="Phobius"/>
    </source>
</evidence>
<organism evidence="2 3">
    <name type="scientific">Streptococcus australis ATCC 700641</name>
    <dbReference type="NCBI Taxonomy" id="888833"/>
    <lineage>
        <taxon>Bacteria</taxon>
        <taxon>Bacillati</taxon>
        <taxon>Bacillota</taxon>
        <taxon>Bacilli</taxon>
        <taxon>Lactobacillales</taxon>
        <taxon>Streptococcaceae</taxon>
        <taxon>Streptococcus</taxon>
    </lineage>
</organism>
<keyword evidence="1" id="KW-0812">Transmembrane</keyword>
<proteinExistence type="predicted"/>
<feature type="transmembrane region" description="Helical" evidence="1">
    <location>
        <begin position="37"/>
        <end position="55"/>
    </location>
</feature>
<sequence>MKVIESRGSFMNKINVRFLLMGLFFFIYGMLRRSPVILVAGSAFLLYAFFSKSMVQPKENIFKPKLRLNAKTSKSGEKTKESDGK</sequence>
<dbReference type="HOGENOM" id="CLU_192327_0_0_9"/>
<keyword evidence="3" id="KW-1185">Reference proteome</keyword>
<evidence type="ECO:0000313" key="3">
    <source>
        <dbReference type="Proteomes" id="UP000002814"/>
    </source>
</evidence>
<feature type="transmembrane region" description="Helical" evidence="1">
    <location>
        <begin position="14"/>
        <end position="31"/>
    </location>
</feature>
<dbReference type="EMBL" id="AEQR01000023">
    <property type="protein sequence ID" value="EFV98529.1"/>
    <property type="molecule type" value="Genomic_DNA"/>
</dbReference>
<evidence type="ECO:0000313" key="2">
    <source>
        <dbReference type="EMBL" id="EFV98529.1"/>
    </source>
</evidence>